<dbReference type="AlphaFoldDB" id="A0A7J4J1I0"/>
<sequence length="290" mass="31904">MTGKTALLVMGGLAAIVMAACSGPTHSNLPTSTPTQSTPTQTPTQIPATLSGFRYVFGNPFCSGEKRLDDSMYEPYCILPQNIVNATSTLPIVEGTMYPQILPDQIDPGWEIRLETIGTFVKDLVNPWYNTKEDGHSRRGIGVIYSNRFSNNFHPELQSLTPNRLIRYAGNPAWLTGPVHDFFRDPQWLLVNVYNNSDMPPSLLTLETTGKNFSIKLPRLPRGRSGFMVGNDGSVYLLDNFSSDQIGDTNPNLLAQATPHAQVRNLSLDLPGLVQTSYANQKAVTTSQTQ</sequence>
<organism evidence="1 2">
    <name type="scientific">Candidatus Iainarchaeum sp</name>
    <dbReference type="NCBI Taxonomy" id="3101447"/>
    <lineage>
        <taxon>Archaea</taxon>
        <taxon>Candidatus Iainarchaeota</taxon>
        <taxon>Candidatus Iainarchaeia</taxon>
        <taxon>Candidatus Iainarchaeales</taxon>
        <taxon>Candidatus Iainarchaeaceae</taxon>
        <taxon>Candidatus Iainarchaeum</taxon>
    </lineage>
</organism>
<name>A0A7J4J1I0_9ARCH</name>
<dbReference type="EMBL" id="DUGC01000109">
    <property type="protein sequence ID" value="HIH10339.1"/>
    <property type="molecule type" value="Genomic_DNA"/>
</dbReference>
<proteinExistence type="predicted"/>
<comment type="caution">
    <text evidence="1">The sequence shown here is derived from an EMBL/GenBank/DDBJ whole genome shotgun (WGS) entry which is preliminary data.</text>
</comment>
<accession>A0A7J4J1I0</accession>
<dbReference type="PROSITE" id="PS51257">
    <property type="entry name" value="PROKAR_LIPOPROTEIN"/>
    <property type="match status" value="1"/>
</dbReference>
<evidence type="ECO:0000313" key="2">
    <source>
        <dbReference type="Proteomes" id="UP000565078"/>
    </source>
</evidence>
<reference evidence="2" key="1">
    <citation type="journal article" date="2020" name="bioRxiv">
        <title>A rank-normalized archaeal taxonomy based on genome phylogeny resolves widespread incomplete and uneven classifications.</title>
        <authorList>
            <person name="Rinke C."/>
            <person name="Chuvochina M."/>
            <person name="Mussig A.J."/>
            <person name="Chaumeil P.-A."/>
            <person name="Waite D.W."/>
            <person name="Whitman W.B."/>
            <person name="Parks D.H."/>
            <person name="Hugenholtz P."/>
        </authorList>
    </citation>
    <scope>NUCLEOTIDE SEQUENCE [LARGE SCALE GENOMIC DNA]</scope>
</reference>
<protein>
    <submittedName>
        <fullName evidence="1">Uncharacterized protein</fullName>
    </submittedName>
</protein>
<dbReference type="Proteomes" id="UP000565078">
    <property type="component" value="Unassembled WGS sequence"/>
</dbReference>
<evidence type="ECO:0000313" key="1">
    <source>
        <dbReference type="EMBL" id="HIH10339.1"/>
    </source>
</evidence>
<gene>
    <name evidence="1" type="ORF">HA254_06780</name>
</gene>